<dbReference type="AlphaFoldDB" id="A0AAI8VYQ0"/>
<dbReference type="Proteomes" id="UP001295740">
    <property type="component" value="Unassembled WGS sequence"/>
</dbReference>
<protein>
    <submittedName>
        <fullName evidence="1">Uu.00g012880.m01.CDS01</fullName>
    </submittedName>
</protein>
<organism evidence="1 2">
    <name type="scientific">Anthostomella pinea</name>
    <dbReference type="NCBI Taxonomy" id="933095"/>
    <lineage>
        <taxon>Eukaryota</taxon>
        <taxon>Fungi</taxon>
        <taxon>Dikarya</taxon>
        <taxon>Ascomycota</taxon>
        <taxon>Pezizomycotina</taxon>
        <taxon>Sordariomycetes</taxon>
        <taxon>Xylariomycetidae</taxon>
        <taxon>Xylariales</taxon>
        <taxon>Xylariaceae</taxon>
        <taxon>Anthostomella</taxon>
    </lineage>
</organism>
<sequence>MPPSTVPGTCLRLDGANESFPLFDGEVHPRNVVLYTLPSNLKPIPSLGDLVLTIHGDLVLTVHGDLVRFVTRLSRRVAVQRSKFWGLYAIERILGQLFGRGPTCRKPPHDIVPERARCGLRLVDQAALQPMSIVHHYRLV</sequence>
<name>A0AAI8VYQ0_9PEZI</name>
<keyword evidence="2" id="KW-1185">Reference proteome</keyword>
<dbReference type="EMBL" id="CAUWAG010000020">
    <property type="protein sequence ID" value="CAJ2513169.1"/>
    <property type="molecule type" value="Genomic_DNA"/>
</dbReference>
<evidence type="ECO:0000313" key="2">
    <source>
        <dbReference type="Proteomes" id="UP001295740"/>
    </source>
</evidence>
<comment type="caution">
    <text evidence="1">The sequence shown here is derived from an EMBL/GenBank/DDBJ whole genome shotgun (WGS) entry which is preliminary data.</text>
</comment>
<proteinExistence type="predicted"/>
<evidence type="ECO:0000313" key="1">
    <source>
        <dbReference type="EMBL" id="CAJ2513169.1"/>
    </source>
</evidence>
<reference evidence="1" key="1">
    <citation type="submission" date="2023-10" db="EMBL/GenBank/DDBJ databases">
        <authorList>
            <person name="Hackl T."/>
        </authorList>
    </citation>
    <scope>NUCLEOTIDE SEQUENCE</scope>
</reference>
<accession>A0AAI8VYQ0</accession>
<gene>
    <name evidence="1" type="ORF">KHLLAP_LOCUS13637</name>
</gene>